<dbReference type="RefSeq" id="WP_344183342.1">
    <property type="nucleotide sequence ID" value="NZ_BAAANC010000005.1"/>
</dbReference>
<keyword evidence="3" id="KW-1185">Reference proteome</keyword>
<comment type="caution">
    <text evidence="2">The sequence shown here is derived from an EMBL/GenBank/DDBJ whole genome shotgun (WGS) entry which is preliminary data.</text>
</comment>
<evidence type="ECO:0000313" key="2">
    <source>
        <dbReference type="EMBL" id="GAA1560486.1"/>
    </source>
</evidence>
<proteinExistence type="predicted"/>
<evidence type="ECO:0000313" key="3">
    <source>
        <dbReference type="Proteomes" id="UP001500363"/>
    </source>
</evidence>
<sequence length="1036" mass="113197">MPQQDSWRPLSLDSSLRQAAGETVAAPLLAKLGSLPFGEQTWEDFERLQWRIMQDVEGLRYAQVYGERGQSQYGLDIVALAPDGSGVALQSKRYKRFGPAELKAAVKKFHTTKRPFEIDRLIISVSREIKSTGVVETLAELRRAHKPLILDLWDGQELSRLLRPAPAVVVEFFGIPTAQAFCLPFELAPTTIPSVDAVAVREALARTPDMTTGASQLLEQARTVQDPTAALRLVEEAQVRLRDAGFSGHAALHEPRRTELLAKLGRADDAARRILDELWAALDQGLTGTAQVVRQRLMAVTTNKADGARVTSLIKAANVAFNLYFNPLAHLPAVESLAVGDDSDTIRLAVLAGEIALANDDLEWLRDGQEVLTAYAQKPTDNLCLVTRLRLLIAEASGGWADLLEDARKVRLGYDLLGLVTARYARHCAIHQRFEEADVFWDEAAGAASLASRWIDASTWIFSRRAFRARWKPFTGSELLPMQIAVRQMGPALPIITIDQSALQDALNELHRRKLRAAAIAAQRALRDAVSTSNWAGEIQARQVVAAILVESGEPQAAARQLIRAGDVSGLKDLAKTSETQFIDVVADLDSLNYWTVGSAYRLLAAQADLIPGDLVDPIAIRIVEELAAAEEGRVADLRVMNTSRYGGAISALAGMSERLSQEHAAAVLAHFERQPPVEPNHYRYHDEDEAVTTARVVLAHEDLRSSGTAHLVALLARSQSARNSTTAKAVDQNINTARPYLSAVVGEGHEWAQEVLAFHDPQAVPPEATRGALERLTTPLVHVPGVLTSGTRAIGDSLLVLGQSAALLEPAISELLTRAEDPHVGSSDRIDYLLAAANIAPHLKNADRRKHFATAMRCADSPTSSMQDDFESGFGHALGAMRIQHSDQDSRDPAVYLAACLATSAKQQADTRIRAFALLGGGRKSDYWPTRALQKLGSVLKEDLGYLTAQGWALRSLAAIVWATDGETQYIGLRLAQDPDVRVRQALAKALADQPARDYQATARKQLERDPAFSVRRHLKSRERDKSTDTPVPET</sequence>
<dbReference type="EMBL" id="BAAANC010000005">
    <property type="protein sequence ID" value="GAA1560486.1"/>
    <property type="molecule type" value="Genomic_DNA"/>
</dbReference>
<organism evidence="2 3">
    <name type="scientific">Kribbella lupini</name>
    <dbReference type="NCBI Taxonomy" id="291602"/>
    <lineage>
        <taxon>Bacteria</taxon>
        <taxon>Bacillati</taxon>
        <taxon>Actinomycetota</taxon>
        <taxon>Actinomycetes</taxon>
        <taxon>Propionibacteriales</taxon>
        <taxon>Kribbellaceae</taxon>
        <taxon>Kribbella</taxon>
    </lineage>
</organism>
<evidence type="ECO:0008006" key="4">
    <source>
        <dbReference type="Google" id="ProtNLM"/>
    </source>
</evidence>
<reference evidence="3" key="1">
    <citation type="journal article" date="2019" name="Int. J. Syst. Evol. Microbiol.">
        <title>The Global Catalogue of Microorganisms (GCM) 10K type strain sequencing project: providing services to taxonomists for standard genome sequencing and annotation.</title>
        <authorList>
            <consortium name="The Broad Institute Genomics Platform"/>
            <consortium name="The Broad Institute Genome Sequencing Center for Infectious Disease"/>
            <person name="Wu L."/>
            <person name="Ma J."/>
        </authorList>
    </citation>
    <scope>NUCLEOTIDE SEQUENCE [LARGE SCALE GENOMIC DNA]</scope>
    <source>
        <strain evidence="3">JCM 14303</strain>
    </source>
</reference>
<evidence type="ECO:0000256" key="1">
    <source>
        <dbReference type="SAM" id="MobiDB-lite"/>
    </source>
</evidence>
<gene>
    <name evidence="2" type="ORF">GCM10009741_77120</name>
</gene>
<accession>A0ABP4NHN4</accession>
<feature type="region of interest" description="Disordered" evidence="1">
    <location>
        <begin position="999"/>
        <end position="1036"/>
    </location>
</feature>
<name>A0ABP4NHN4_9ACTN</name>
<dbReference type="Proteomes" id="UP001500363">
    <property type="component" value="Unassembled WGS sequence"/>
</dbReference>
<protein>
    <recommendedName>
        <fullName evidence="4">HEAT repeat protein</fullName>
    </recommendedName>
</protein>